<dbReference type="EMBL" id="QDFR01000015">
    <property type="protein sequence ID" value="PVE49940.1"/>
    <property type="molecule type" value="Genomic_DNA"/>
</dbReference>
<protein>
    <submittedName>
        <fullName evidence="1">Uncharacterized protein</fullName>
    </submittedName>
</protein>
<dbReference type="Proteomes" id="UP000244335">
    <property type="component" value="Unassembled WGS sequence"/>
</dbReference>
<reference evidence="1 2" key="1">
    <citation type="submission" date="2018-04" db="EMBL/GenBank/DDBJ databases">
        <authorList>
            <person name="Hagen T."/>
        </authorList>
    </citation>
    <scope>NUCLEOTIDE SEQUENCE [LARGE SCALE GENOMIC DNA]</scope>
    <source>
        <strain evidence="1 2">TPD7009</strain>
    </source>
</reference>
<dbReference type="InterPro" id="IPR010836">
    <property type="entry name" value="SapC"/>
</dbReference>
<proteinExistence type="predicted"/>
<dbReference type="Pfam" id="PF07277">
    <property type="entry name" value="SapC"/>
    <property type="match status" value="1"/>
</dbReference>
<gene>
    <name evidence="1" type="ORF">DC430_23380</name>
</gene>
<sequence>MDLGLLVERQADMHFPDDNRYVLNGFMVVDPLKFRAISDSASVVDWHQKGWLAAVELHLASANNWQALLLLNAEKHTEQGAI</sequence>
<evidence type="ECO:0000313" key="1">
    <source>
        <dbReference type="EMBL" id="PVE49940.1"/>
    </source>
</evidence>
<accession>A0AA92BZ05</accession>
<comment type="caution">
    <text evidence="1">The sequence shown here is derived from an EMBL/GenBank/DDBJ whole genome shotgun (WGS) entry which is preliminary data.</text>
</comment>
<name>A0AA92BZ05_RHIRH</name>
<dbReference type="AlphaFoldDB" id="A0AA92BZ05"/>
<evidence type="ECO:0000313" key="2">
    <source>
        <dbReference type="Proteomes" id="UP000244335"/>
    </source>
</evidence>
<organism evidence="1 2">
    <name type="scientific">Rhizobium rhizogenes</name>
    <name type="common">Agrobacterium rhizogenes</name>
    <dbReference type="NCBI Taxonomy" id="359"/>
    <lineage>
        <taxon>Bacteria</taxon>
        <taxon>Pseudomonadati</taxon>
        <taxon>Pseudomonadota</taxon>
        <taxon>Alphaproteobacteria</taxon>
        <taxon>Hyphomicrobiales</taxon>
        <taxon>Rhizobiaceae</taxon>
        <taxon>Rhizobium/Agrobacterium group</taxon>
        <taxon>Rhizobium</taxon>
    </lineage>
</organism>